<proteinExistence type="inferred from homology"/>
<keyword evidence="7" id="KW-0677">Repeat</keyword>
<dbReference type="SUPFAM" id="SSF47473">
    <property type="entry name" value="EF-hand"/>
    <property type="match status" value="1"/>
</dbReference>
<keyword evidence="9" id="KW-0106">Calcium</keyword>
<comment type="subcellular location">
    <subcellularLocation>
        <location evidence="2">Mitochondrion inner membrane</location>
        <topology evidence="2">Multi-pass membrane protein</topology>
    </subcellularLocation>
</comment>
<evidence type="ECO:0000313" key="17">
    <source>
        <dbReference type="EMBL" id="CAI5757163.1"/>
    </source>
</evidence>
<keyword evidence="10" id="KW-1133">Transmembrane helix</keyword>
<dbReference type="InterPro" id="IPR018108">
    <property type="entry name" value="MCP_transmembrane"/>
</dbReference>
<evidence type="ECO:0000256" key="14">
    <source>
        <dbReference type="ARBA" id="ARBA00073787"/>
    </source>
</evidence>
<dbReference type="PANTHER" id="PTHR45678:SF9">
    <property type="entry name" value="CALCIUM-BINDING MITOCHONDRIAL CARRIER PROTEIN ARALAR1"/>
    <property type="match status" value="1"/>
</dbReference>
<evidence type="ECO:0000256" key="4">
    <source>
        <dbReference type="ARBA" id="ARBA00021935"/>
    </source>
</evidence>
<evidence type="ECO:0000256" key="7">
    <source>
        <dbReference type="ARBA" id="ARBA00022737"/>
    </source>
</evidence>
<evidence type="ECO:0000256" key="2">
    <source>
        <dbReference type="ARBA" id="ARBA00004448"/>
    </source>
</evidence>
<evidence type="ECO:0000313" key="18">
    <source>
        <dbReference type="Proteomes" id="UP001152885"/>
    </source>
</evidence>
<dbReference type="GO" id="GO:0005313">
    <property type="term" value="F:L-glutamate transmembrane transporter activity"/>
    <property type="evidence" value="ECO:0007669"/>
    <property type="project" value="TreeGrafter"/>
</dbReference>
<dbReference type="AlphaFoldDB" id="A0A9W4TRY4"/>
<dbReference type="FunFam" id="1.50.40.10:FF:000004">
    <property type="entry name" value="Calcium-binding mitochondrial carrier protein Aralar1"/>
    <property type="match status" value="1"/>
</dbReference>
<keyword evidence="18" id="KW-1185">Reference proteome</keyword>
<protein>
    <recommendedName>
        <fullName evidence="14">Mitochondrial aspartate-glutamate transporter AGC1</fullName>
    </recommendedName>
    <alternativeName>
        <fullName evidence="15">Aspartate-glutamate carrier 1</fullName>
    </alternativeName>
    <alternativeName>
        <fullName evidence="4">Mitochondrial thiamine pyrophosphate carrier 1</fullName>
    </alternativeName>
</protein>
<dbReference type="SUPFAM" id="SSF103506">
    <property type="entry name" value="Mitochondrial carrier"/>
    <property type="match status" value="1"/>
</dbReference>
<evidence type="ECO:0000256" key="10">
    <source>
        <dbReference type="ARBA" id="ARBA00022989"/>
    </source>
</evidence>
<comment type="similarity">
    <text evidence="3">Belongs to the mitochondrial carrier (TC 2.A.29) family.</text>
</comment>
<name>A0A9W4TRY4_9ASCO</name>
<dbReference type="GO" id="GO:0005743">
    <property type="term" value="C:mitochondrial inner membrane"/>
    <property type="evidence" value="ECO:0007669"/>
    <property type="project" value="UniProtKB-SubCell"/>
</dbReference>
<keyword evidence="6 16" id="KW-0812">Transmembrane</keyword>
<keyword evidence="8" id="KW-0999">Mitochondrion inner membrane</keyword>
<feature type="repeat" description="Solcar" evidence="16">
    <location>
        <begin position="333"/>
        <end position="419"/>
    </location>
</feature>
<dbReference type="GO" id="GO:0015183">
    <property type="term" value="F:L-aspartate transmembrane transporter activity"/>
    <property type="evidence" value="ECO:0007669"/>
    <property type="project" value="TreeGrafter"/>
</dbReference>
<evidence type="ECO:0000256" key="5">
    <source>
        <dbReference type="ARBA" id="ARBA00022448"/>
    </source>
</evidence>
<gene>
    <name evidence="17" type="ORF">CANVERA_P1680</name>
</gene>
<dbReference type="EMBL" id="CANTUO010000001">
    <property type="protein sequence ID" value="CAI5757163.1"/>
    <property type="molecule type" value="Genomic_DNA"/>
</dbReference>
<dbReference type="Pfam" id="PF00153">
    <property type="entry name" value="Mito_carr"/>
    <property type="match status" value="3"/>
</dbReference>
<evidence type="ECO:0000256" key="3">
    <source>
        <dbReference type="ARBA" id="ARBA00006375"/>
    </source>
</evidence>
<sequence length="718" mass="81158">MNSESKAQEIFTQFATVNENGERILTLPDFINILQPFKTDIPKPAFSLLYLIADVEKKGFINESNWINFINTLVSNDGEYKLLYKFLSNNDSNSQISYNQCVEILNKLNTSIDPNYQQKLIKLNWIYFPKFFEPNGSIEFNDFITLIDYLPITKLIGNFEITSNKSKYVNEEQFVNLLTSTLNHKLPNKLKNNLHNVTDFFGPNKKQFTLSNLLFIYDTLSKVDLINEVIVNTPPTTKDKDDILINKQDLYNHLNDPILKSGNFKPISMLELDLLFHLINKSNGETINRAEIISFLNPNVNNNYELLNPIFNHPKSKYLLKESSDNFSLWPIYDSLYSFFLGSIAGCIGATAVYPIDLVKTRMQAQKHKALYDNSLDCFKKILRAEGFKGLYSGLGAQLVGVAPEKAIKLTVNDLVRKIGTDEHGKITMSWEILAGMSAGACQVIFTNPLEIVKIRLQMQGNTKNLTKSGEIPIKHLTASQIIKQLGLKGLYKGASACLLRDVPFSAIYFPTYANLKKVMFGFDPSDQNSGKQKLSTWQLLVSGALAGAPAAFFTTPADVIKTRLQVAGKKNDIKYKGIVDCGASILKNEGVSAFFKGSLARVFRSSPQFGFTLASYELLQNLFPLHPPLTRESNFKAISGYPGVYNLTNDQVYNSKKDRELLLNKSDIVTESTSDQLIRLPTDYIYKSHDAIKLLLDIDYKFGNFNYNSYLNYIQKK</sequence>
<dbReference type="Gene3D" id="1.50.40.10">
    <property type="entry name" value="Mitochondrial carrier domain"/>
    <property type="match status" value="1"/>
</dbReference>
<accession>A0A9W4TRY4</accession>
<dbReference type="InterPro" id="IPR002067">
    <property type="entry name" value="MCP"/>
</dbReference>
<dbReference type="GO" id="GO:0043490">
    <property type="term" value="P:malate-aspartate shuttle"/>
    <property type="evidence" value="ECO:0007669"/>
    <property type="project" value="TreeGrafter"/>
</dbReference>
<dbReference type="PROSITE" id="PS50920">
    <property type="entry name" value="SOLCAR"/>
    <property type="match status" value="3"/>
</dbReference>
<dbReference type="OrthoDB" id="2161at2759"/>
<evidence type="ECO:0000256" key="9">
    <source>
        <dbReference type="ARBA" id="ARBA00022837"/>
    </source>
</evidence>
<comment type="function">
    <text evidence="13">Calcium-dependent mitochondrial aspartate and glutamate carrier. Transport of glutamate in mitochondria is required for mitochondrial transamination reactions and ornithine synthesis. Plays also a role in malate-aspartate NADH shuttle, which is critical for growth on acetate and fatty acids.</text>
</comment>
<evidence type="ECO:0000256" key="1">
    <source>
        <dbReference type="ARBA" id="ARBA00002238"/>
    </source>
</evidence>
<keyword evidence="11" id="KW-0496">Mitochondrion</keyword>
<evidence type="ECO:0000256" key="16">
    <source>
        <dbReference type="PROSITE-ProRule" id="PRU00282"/>
    </source>
</evidence>
<evidence type="ECO:0000256" key="8">
    <source>
        <dbReference type="ARBA" id="ARBA00022792"/>
    </source>
</evidence>
<dbReference type="PANTHER" id="PTHR45678">
    <property type="entry name" value="MITOCHONDRIAL 2-OXODICARBOXYLATE CARRIER 1-RELATED"/>
    <property type="match status" value="1"/>
</dbReference>
<evidence type="ECO:0000256" key="12">
    <source>
        <dbReference type="ARBA" id="ARBA00023136"/>
    </source>
</evidence>
<reference evidence="17" key="1">
    <citation type="submission" date="2022-12" db="EMBL/GenBank/DDBJ databases">
        <authorList>
            <person name="Brejova B."/>
        </authorList>
    </citation>
    <scope>NUCLEOTIDE SEQUENCE</scope>
</reference>
<dbReference type="InterPro" id="IPR051028">
    <property type="entry name" value="Mito_Solute_Carrier"/>
</dbReference>
<dbReference type="InterPro" id="IPR011992">
    <property type="entry name" value="EF-hand-dom_pair"/>
</dbReference>
<organism evidence="17 18">
    <name type="scientific">Candida verbasci</name>
    <dbReference type="NCBI Taxonomy" id="1227364"/>
    <lineage>
        <taxon>Eukaryota</taxon>
        <taxon>Fungi</taxon>
        <taxon>Dikarya</taxon>
        <taxon>Ascomycota</taxon>
        <taxon>Saccharomycotina</taxon>
        <taxon>Pichiomycetes</taxon>
        <taxon>Debaryomycetaceae</taxon>
        <taxon>Candida/Lodderomyces clade</taxon>
        <taxon>Candida</taxon>
    </lineage>
</organism>
<keyword evidence="12 16" id="KW-0472">Membrane</keyword>
<feature type="repeat" description="Solcar" evidence="16">
    <location>
        <begin position="427"/>
        <end position="519"/>
    </location>
</feature>
<comment type="function">
    <text evidence="1">Mitochondrial transporter that mediates uptake of thiamine pyrophosphate (ThPP) into mitochondria.</text>
</comment>
<dbReference type="PRINTS" id="PR00926">
    <property type="entry name" value="MITOCARRIER"/>
</dbReference>
<comment type="caution">
    <text evidence="17">The sequence shown here is derived from an EMBL/GenBank/DDBJ whole genome shotgun (WGS) entry which is preliminary data.</text>
</comment>
<dbReference type="InterPro" id="IPR023395">
    <property type="entry name" value="MCP_dom_sf"/>
</dbReference>
<keyword evidence="5" id="KW-0813">Transport</keyword>
<evidence type="ECO:0000256" key="13">
    <source>
        <dbReference type="ARBA" id="ARBA00059916"/>
    </source>
</evidence>
<evidence type="ECO:0000256" key="11">
    <source>
        <dbReference type="ARBA" id="ARBA00023128"/>
    </source>
</evidence>
<evidence type="ECO:0000256" key="15">
    <source>
        <dbReference type="ARBA" id="ARBA00082232"/>
    </source>
</evidence>
<evidence type="ECO:0000256" key="6">
    <source>
        <dbReference type="ARBA" id="ARBA00022692"/>
    </source>
</evidence>
<feature type="repeat" description="Solcar" evidence="16">
    <location>
        <begin position="535"/>
        <end position="623"/>
    </location>
</feature>
<dbReference type="Proteomes" id="UP001152885">
    <property type="component" value="Unassembled WGS sequence"/>
</dbReference>